<reference evidence="2" key="1">
    <citation type="submission" date="2014-09" db="EMBL/GenBank/DDBJ databases">
        <authorList>
            <person name="Magalhaes I.L.F."/>
            <person name="Oliveira U."/>
            <person name="Santos F.R."/>
            <person name="Vidigal T.H.D.A."/>
            <person name="Brescovit A.D."/>
            <person name="Santos A.J."/>
        </authorList>
    </citation>
    <scope>NUCLEOTIDE SEQUENCE</scope>
    <source>
        <tissue evidence="2">Shoot tissue taken approximately 20 cm above the soil surface</tissue>
    </source>
</reference>
<dbReference type="EMBL" id="GBRH01270776">
    <property type="protein sequence ID" value="JAD27119.1"/>
    <property type="molecule type" value="Transcribed_RNA"/>
</dbReference>
<evidence type="ECO:0000256" key="1">
    <source>
        <dbReference type="SAM" id="MobiDB-lite"/>
    </source>
</evidence>
<organism evidence="2">
    <name type="scientific">Arundo donax</name>
    <name type="common">Giant reed</name>
    <name type="synonym">Donax arundinaceus</name>
    <dbReference type="NCBI Taxonomy" id="35708"/>
    <lineage>
        <taxon>Eukaryota</taxon>
        <taxon>Viridiplantae</taxon>
        <taxon>Streptophyta</taxon>
        <taxon>Embryophyta</taxon>
        <taxon>Tracheophyta</taxon>
        <taxon>Spermatophyta</taxon>
        <taxon>Magnoliopsida</taxon>
        <taxon>Liliopsida</taxon>
        <taxon>Poales</taxon>
        <taxon>Poaceae</taxon>
        <taxon>PACMAD clade</taxon>
        <taxon>Arundinoideae</taxon>
        <taxon>Arundineae</taxon>
        <taxon>Arundo</taxon>
    </lineage>
</organism>
<sequence>MQPATGMSCSGSTTNPSPKHYLGNVLSNINWNKKTVHKSDTKSCPRKNEY</sequence>
<feature type="region of interest" description="Disordered" evidence="1">
    <location>
        <begin position="1"/>
        <end position="21"/>
    </location>
</feature>
<name>A0A0A8YLP2_ARUDO</name>
<feature type="compositionally biased region" description="Polar residues" evidence="1">
    <location>
        <begin position="1"/>
        <end position="17"/>
    </location>
</feature>
<evidence type="ECO:0000313" key="2">
    <source>
        <dbReference type="EMBL" id="JAD27119.1"/>
    </source>
</evidence>
<proteinExistence type="predicted"/>
<protein>
    <submittedName>
        <fullName evidence="2">Uncharacterized protein</fullName>
    </submittedName>
</protein>
<dbReference type="AlphaFoldDB" id="A0A0A8YLP2"/>
<accession>A0A0A8YLP2</accession>
<reference evidence="2" key="2">
    <citation type="journal article" date="2015" name="Data Brief">
        <title>Shoot transcriptome of the giant reed, Arundo donax.</title>
        <authorList>
            <person name="Barrero R.A."/>
            <person name="Guerrero F.D."/>
            <person name="Moolhuijzen P."/>
            <person name="Goolsby J.A."/>
            <person name="Tidwell J."/>
            <person name="Bellgard S.E."/>
            <person name="Bellgard M.I."/>
        </authorList>
    </citation>
    <scope>NUCLEOTIDE SEQUENCE</scope>
    <source>
        <tissue evidence="2">Shoot tissue taken approximately 20 cm above the soil surface</tissue>
    </source>
</reference>